<accession>A0AAV7VLC0</accession>
<dbReference type="EMBL" id="JANPWB010000003">
    <property type="protein sequence ID" value="KAJ1201479.1"/>
    <property type="molecule type" value="Genomic_DNA"/>
</dbReference>
<keyword evidence="2" id="KW-1185">Reference proteome</keyword>
<evidence type="ECO:0000313" key="1">
    <source>
        <dbReference type="EMBL" id="KAJ1201479.1"/>
    </source>
</evidence>
<reference evidence="1" key="1">
    <citation type="journal article" date="2022" name="bioRxiv">
        <title>Sequencing and chromosome-scale assembly of the giantPleurodeles waltlgenome.</title>
        <authorList>
            <person name="Brown T."/>
            <person name="Elewa A."/>
            <person name="Iarovenko S."/>
            <person name="Subramanian E."/>
            <person name="Araus A.J."/>
            <person name="Petzold A."/>
            <person name="Susuki M."/>
            <person name="Suzuki K.-i.T."/>
            <person name="Hayashi T."/>
            <person name="Toyoda A."/>
            <person name="Oliveira C."/>
            <person name="Osipova E."/>
            <person name="Leigh N.D."/>
            <person name="Simon A."/>
            <person name="Yun M.H."/>
        </authorList>
    </citation>
    <scope>NUCLEOTIDE SEQUENCE</scope>
    <source>
        <strain evidence="1">20211129_DDA</strain>
        <tissue evidence="1">Liver</tissue>
    </source>
</reference>
<protein>
    <submittedName>
        <fullName evidence="1">Uncharacterized protein</fullName>
    </submittedName>
</protein>
<dbReference type="AlphaFoldDB" id="A0AAV7VLC0"/>
<evidence type="ECO:0000313" key="2">
    <source>
        <dbReference type="Proteomes" id="UP001066276"/>
    </source>
</evidence>
<name>A0AAV7VLC0_PLEWA</name>
<sequence length="195" mass="22078">MTNIAFDPSLELRKDGTSKPLPIIACLLRHGQARQLLLGARAHGPFKMDSYEIRITADFSKEKNNRRKGFLALRPRMRQLEVKYGLCEPARLWVSKDFYDSEDLPLYLDNLQPQSMNNNPRPAPVTTQCQAKALPLHQLLRRDQTATTPTIVLTVERLAKTHDARGQVLQAVVLHTQLSDRDKSHSPLKPIPAPT</sequence>
<dbReference type="Proteomes" id="UP001066276">
    <property type="component" value="Chromosome 2_1"/>
</dbReference>
<comment type="caution">
    <text evidence="1">The sequence shown here is derived from an EMBL/GenBank/DDBJ whole genome shotgun (WGS) entry which is preliminary data.</text>
</comment>
<dbReference type="Gene3D" id="3.30.250.20">
    <property type="entry name" value="L1 transposable element, C-terminal domain"/>
    <property type="match status" value="1"/>
</dbReference>
<organism evidence="1 2">
    <name type="scientific">Pleurodeles waltl</name>
    <name type="common">Iberian ribbed newt</name>
    <dbReference type="NCBI Taxonomy" id="8319"/>
    <lineage>
        <taxon>Eukaryota</taxon>
        <taxon>Metazoa</taxon>
        <taxon>Chordata</taxon>
        <taxon>Craniata</taxon>
        <taxon>Vertebrata</taxon>
        <taxon>Euteleostomi</taxon>
        <taxon>Amphibia</taxon>
        <taxon>Batrachia</taxon>
        <taxon>Caudata</taxon>
        <taxon>Salamandroidea</taxon>
        <taxon>Salamandridae</taxon>
        <taxon>Pleurodelinae</taxon>
        <taxon>Pleurodeles</taxon>
    </lineage>
</organism>
<gene>
    <name evidence="1" type="ORF">NDU88_005288</name>
</gene>
<proteinExistence type="predicted"/>
<dbReference type="InterPro" id="IPR042566">
    <property type="entry name" value="L1_C"/>
</dbReference>